<dbReference type="AlphaFoldDB" id="A0A9W7M8L8"/>
<organism evidence="1 2">
    <name type="scientific">Hibiscus trionum</name>
    <name type="common">Flower of an hour</name>
    <dbReference type="NCBI Taxonomy" id="183268"/>
    <lineage>
        <taxon>Eukaryota</taxon>
        <taxon>Viridiplantae</taxon>
        <taxon>Streptophyta</taxon>
        <taxon>Embryophyta</taxon>
        <taxon>Tracheophyta</taxon>
        <taxon>Spermatophyta</taxon>
        <taxon>Magnoliopsida</taxon>
        <taxon>eudicotyledons</taxon>
        <taxon>Gunneridae</taxon>
        <taxon>Pentapetalae</taxon>
        <taxon>rosids</taxon>
        <taxon>malvids</taxon>
        <taxon>Malvales</taxon>
        <taxon>Malvaceae</taxon>
        <taxon>Malvoideae</taxon>
        <taxon>Hibiscus</taxon>
    </lineage>
</organism>
<evidence type="ECO:0000313" key="2">
    <source>
        <dbReference type="Proteomes" id="UP001165190"/>
    </source>
</evidence>
<dbReference type="EMBL" id="BSYR01000026">
    <property type="protein sequence ID" value="GMI94307.1"/>
    <property type="molecule type" value="Genomic_DNA"/>
</dbReference>
<protein>
    <submittedName>
        <fullName evidence="1">Uncharacterized protein</fullName>
    </submittedName>
</protein>
<accession>A0A9W7M8L8</accession>
<name>A0A9W7M8L8_HIBTR</name>
<sequence length="102" mass="12025">MNLDMLEEIKNNSKVALEARNQIVAKYYNSCVRNKQFQTCDLVLRNIEARKPPKERGKMAPTWEGPYKIQKVVGFGAYKLAELDEKEVPRTWNARNMRKFYI</sequence>
<keyword evidence="2" id="KW-1185">Reference proteome</keyword>
<evidence type="ECO:0000313" key="1">
    <source>
        <dbReference type="EMBL" id="GMI94307.1"/>
    </source>
</evidence>
<dbReference type="OrthoDB" id="1744372at2759"/>
<gene>
    <name evidence="1" type="ORF">HRI_003100000</name>
</gene>
<dbReference type="Proteomes" id="UP001165190">
    <property type="component" value="Unassembled WGS sequence"/>
</dbReference>
<comment type="caution">
    <text evidence="1">The sequence shown here is derived from an EMBL/GenBank/DDBJ whole genome shotgun (WGS) entry which is preliminary data.</text>
</comment>
<reference evidence="1" key="1">
    <citation type="submission" date="2023-05" db="EMBL/GenBank/DDBJ databases">
        <title>Genome and transcriptome analyses reveal genes involved in the formation of fine ridges on petal epidermal cells in Hibiscus trionum.</title>
        <authorList>
            <person name="Koshimizu S."/>
            <person name="Masuda S."/>
            <person name="Ishii T."/>
            <person name="Shirasu K."/>
            <person name="Hoshino A."/>
            <person name="Arita M."/>
        </authorList>
    </citation>
    <scope>NUCLEOTIDE SEQUENCE</scope>
    <source>
        <strain evidence="1">Hamamatsu line</strain>
    </source>
</reference>
<proteinExistence type="predicted"/>